<dbReference type="Proteomes" id="UP000504636">
    <property type="component" value="Unplaced"/>
</dbReference>
<evidence type="ECO:0000313" key="5">
    <source>
        <dbReference type="RefSeq" id="XP_033574849.1"/>
    </source>
</evidence>
<keyword evidence="2" id="KW-0812">Transmembrane</keyword>
<evidence type="ECO:0000256" key="2">
    <source>
        <dbReference type="SAM" id="Phobius"/>
    </source>
</evidence>
<dbReference type="GeneID" id="54461297"/>
<keyword evidence="4" id="KW-1185">Reference proteome</keyword>
<dbReference type="EMBL" id="MU003704">
    <property type="protein sequence ID" value="KAF2807885.1"/>
    <property type="molecule type" value="Genomic_DNA"/>
</dbReference>
<dbReference type="OrthoDB" id="3556830at2759"/>
<feature type="transmembrane region" description="Helical" evidence="2">
    <location>
        <begin position="32"/>
        <end position="54"/>
    </location>
</feature>
<proteinExistence type="predicted"/>
<reference evidence="5" key="2">
    <citation type="submission" date="2020-04" db="EMBL/GenBank/DDBJ databases">
        <authorList>
            <consortium name="NCBI Genome Project"/>
        </authorList>
    </citation>
    <scope>NUCLEOTIDE SEQUENCE</scope>
    <source>
        <strain evidence="5">CBS 304.34</strain>
    </source>
</reference>
<dbReference type="PANTHER" id="PTHR28187">
    <property type="entry name" value="PROTEIN RCR1-RELATED"/>
    <property type="match status" value="1"/>
</dbReference>
<evidence type="ECO:0008006" key="6">
    <source>
        <dbReference type="Google" id="ProtNLM"/>
    </source>
</evidence>
<keyword evidence="2" id="KW-1133">Transmembrane helix</keyword>
<accession>A0A6A6YIV5</accession>
<dbReference type="RefSeq" id="XP_033574849.1">
    <property type="nucleotide sequence ID" value="XM_033720404.1"/>
</dbReference>
<feature type="compositionally biased region" description="Low complexity" evidence="1">
    <location>
        <begin position="106"/>
        <end position="125"/>
    </location>
</feature>
<organism evidence="3">
    <name type="scientific">Mytilinidion resinicola</name>
    <dbReference type="NCBI Taxonomy" id="574789"/>
    <lineage>
        <taxon>Eukaryota</taxon>
        <taxon>Fungi</taxon>
        <taxon>Dikarya</taxon>
        <taxon>Ascomycota</taxon>
        <taxon>Pezizomycotina</taxon>
        <taxon>Dothideomycetes</taxon>
        <taxon>Pleosporomycetidae</taxon>
        <taxon>Mytilinidiales</taxon>
        <taxon>Mytilinidiaceae</taxon>
        <taxon>Mytilinidion</taxon>
    </lineage>
</organism>
<dbReference type="AlphaFoldDB" id="A0A6A6YIV5"/>
<reference evidence="5" key="3">
    <citation type="submission" date="2025-04" db="UniProtKB">
        <authorList>
            <consortium name="RefSeq"/>
        </authorList>
    </citation>
    <scope>IDENTIFICATION</scope>
    <source>
        <strain evidence="5">CBS 304.34</strain>
    </source>
</reference>
<evidence type="ECO:0000313" key="4">
    <source>
        <dbReference type="Proteomes" id="UP000504636"/>
    </source>
</evidence>
<dbReference type="PANTHER" id="PTHR28187:SF1">
    <property type="entry name" value="PROTEIN RCR1-RELATED"/>
    <property type="match status" value="1"/>
</dbReference>
<dbReference type="Pfam" id="PF12273">
    <property type="entry name" value="RCR"/>
    <property type="match status" value="1"/>
</dbReference>
<sequence>MPVINKRYYNCYYGNNGQEYCDSSAWDNWVRWVVLAVVIIGFFLLFILCSCLTARRRRRAGRAPFYGTGWAGGRVPPGHNPAIYNAQPYYSNNNNQPAPPYTPAPQNENYYGNGANQGYYGQQNGVELQSPQPAHTPYRGEDSVYSPPPGPPPNKQSDGIIR</sequence>
<reference evidence="3 5" key="1">
    <citation type="journal article" date="2020" name="Stud. Mycol.">
        <title>101 Dothideomycetes genomes: a test case for predicting lifestyles and emergence of pathogens.</title>
        <authorList>
            <person name="Haridas S."/>
            <person name="Albert R."/>
            <person name="Binder M."/>
            <person name="Bloem J."/>
            <person name="Labutti K."/>
            <person name="Salamov A."/>
            <person name="Andreopoulos B."/>
            <person name="Baker S."/>
            <person name="Barry K."/>
            <person name="Bills G."/>
            <person name="Bluhm B."/>
            <person name="Cannon C."/>
            <person name="Castanera R."/>
            <person name="Culley D."/>
            <person name="Daum C."/>
            <person name="Ezra D."/>
            <person name="Gonzalez J."/>
            <person name="Henrissat B."/>
            <person name="Kuo A."/>
            <person name="Liang C."/>
            <person name="Lipzen A."/>
            <person name="Lutzoni F."/>
            <person name="Magnuson J."/>
            <person name="Mondo S."/>
            <person name="Nolan M."/>
            <person name="Ohm R."/>
            <person name="Pangilinan J."/>
            <person name="Park H.-J."/>
            <person name="Ramirez L."/>
            <person name="Alfaro M."/>
            <person name="Sun H."/>
            <person name="Tritt A."/>
            <person name="Yoshinaga Y."/>
            <person name="Zwiers L.-H."/>
            <person name="Turgeon B."/>
            <person name="Goodwin S."/>
            <person name="Spatafora J."/>
            <person name="Crous P."/>
            <person name="Grigoriev I."/>
        </authorList>
    </citation>
    <scope>NUCLEOTIDE SEQUENCE</scope>
    <source>
        <strain evidence="3 5">CBS 304.34</strain>
    </source>
</reference>
<evidence type="ECO:0000256" key="1">
    <source>
        <dbReference type="SAM" id="MobiDB-lite"/>
    </source>
</evidence>
<dbReference type="InterPro" id="IPR020999">
    <property type="entry name" value="Chitin_synth_reg_RCR"/>
</dbReference>
<name>A0A6A6YIV5_9PEZI</name>
<keyword evidence="2" id="KW-0472">Membrane</keyword>
<gene>
    <name evidence="3 5" type="ORF">BDZ99DRAFT_464786</name>
</gene>
<protein>
    <recommendedName>
        <fullName evidence="6">Chitin synthesis regulation, Congo red resistance, RCR protein</fullName>
    </recommendedName>
</protein>
<dbReference type="GO" id="GO:0016192">
    <property type="term" value="P:vesicle-mediated transport"/>
    <property type="evidence" value="ECO:0007669"/>
    <property type="project" value="TreeGrafter"/>
</dbReference>
<evidence type="ECO:0000313" key="3">
    <source>
        <dbReference type="EMBL" id="KAF2807885.1"/>
    </source>
</evidence>
<feature type="region of interest" description="Disordered" evidence="1">
    <location>
        <begin position="84"/>
        <end position="162"/>
    </location>
</feature>